<evidence type="ECO:0000313" key="1">
    <source>
        <dbReference type="EMBL" id="QOT81439.1"/>
    </source>
</evidence>
<dbReference type="PROSITE" id="PS51257">
    <property type="entry name" value="PROKAR_LIPOPROTEIN"/>
    <property type="match status" value="1"/>
</dbReference>
<protein>
    <submittedName>
        <fullName evidence="1">DUF3304 domain-containing protein</fullName>
    </submittedName>
</protein>
<organism evidence="1 2">
    <name type="scientific">Cupriavidus basilensis</name>
    <dbReference type="NCBI Taxonomy" id="68895"/>
    <lineage>
        <taxon>Bacteria</taxon>
        <taxon>Pseudomonadati</taxon>
        <taxon>Pseudomonadota</taxon>
        <taxon>Betaproteobacteria</taxon>
        <taxon>Burkholderiales</taxon>
        <taxon>Burkholderiaceae</taxon>
        <taxon>Cupriavidus</taxon>
    </lineage>
</organism>
<evidence type="ECO:0000313" key="2">
    <source>
        <dbReference type="Proteomes" id="UP000397656"/>
    </source>
</evidence>
<dbReference type="Proteomes" id="UP000397656">
    <property type="component" value="Chromosome 2"/>
</dbReference>
<proteinExistence type="predicted"/>
<reference evidence="1 2" key="1">
    <citation type="submission" date="2020-10" db="EMBL/GenBank/DDBJ databases">
        <title>Complete genome sequence of Cupriavidus basilensis CCUG 49340T.</title>
        <authorList>
            <person name="Salva-Serra F."/>
            <person name="Donoso R.A."/>
            <person name="Cho K.H."/>
            <person name="Yoo J.A."/>
            <person name="Lee K."/>
            <person name="Yoon S.-H."/>
            <person name="Perez-Pantoja D."/>
            <person name="Moore E.R.B."/>
        </authorList>
    </citation>
    <scope>NUCLEOTIDE SEQUENCE [LARGE SCALE GENOMIC DNA]</scope>
    <source>
        <strain evidence="2">CCUG 49340</strain>
    </source>
</reference>
<gene>
    <name evidence="1" type="ORF">F7R26_031290</name>
</gene>
<dbReference type="Pfam" id="PF11745">
    <property type="entry name" value="DUF3304"/>
    <property type="match status" value="1"/>
</dbReference>
<dbReference type="AlphaFoldDB" id="A0A643FWJ2"/>
<name>A0A643FWJ2_9BURK</name>
<dbReference type="EMBL" id="CP062804">
    <property type="protein sequence ID" value="QOT81439.1"/>
    <property type="molecule type" value="Genomic_DNA"/>
</dbReference>
<sequence length="195" mass="21194">MKCQLAMMLPLAACLSLSACSEERPIGKPPNHASATKKEERYGGGVSGLNYSSDAIYRFSVSGPRGMNGGGANMSPAYKDGPATAGEMCCIGIPKYWQPNTKLEIEWERDRFPYNHENRTGAVVMKATVTVPQYAPKTSGFFAIFLPGDRVKVMVGDGNANGNNDVNIRPPDDDPFIAQGVLDEALTKELQERFK</sequence>
<accession>A0A643FWJ2</accession>
<dbReference type="InterPro" id="IPR021733">
    <property type="entry name" value="DUF3304"/>
</dbReference>